<name>A0A0F9W7V0_9ZZZZ</name>
<reference evidence="1" key="1">
    <citation type="journal article" date="2015" name="Nature">
        <title>Complex archaea that bridge the gap between prokaryotes and eukaryotes.</title>
        <authorList>
            <person name="Spang A."/>
            <person name="Saw J.H."/>
            <person name="Jorgensen S.L."/>
            <person name="Zaremba-Niedzwiedzka K."/>
            <person name="Martijn J."/>
            <person name="Lind A.E."/>
            <person name="van Eijk R."/>
            <person name="Schleper C."/>
            <person name="Guy L."/>
            <person name="Ettema T.J."/>
        </authorList>
    </citation>
    <scope>NUCLEOTIDE SEQUENCE</scope>
</reference>
<protein>
    <submittedName>
        <fullName evidence="1">Uncharacterized protein</fullName>
    </submittedName>
</protein>
<sequence length="71" mass="7784">MGRMTKTSKQNLTVADTCGFSAAAPGVLVWVSRNGNRAFLHDSESPLVYPTEALARRAIRRVRPDLQPSTI</sequence>
<accession>A0A0F9W7V0</accession>
<evidence type="ECO:0000313" key="1">
    <source>
        <dbReference type="EMBL" id="KKN74133.1"/>
    </source>
</evidence>
<gene>
    <name evidence="1" type="ORF">LCGC14_0393450</name>
</gene>
<dbReference type="EMBL" id="LAZR01000331">
    <property type="protein sequence ID" value="KKN74133.1"/>
    <property type="molecule type" value="Genomic_DNA"/>
</dbReference>
<dbReference type="AlphaFoldDB" id="A0A0F9W7V0"/>
<proteinExistence type="predicted"/>
<organism evidence="1">
    <name type="scientific">marine sediment metagenome</name>
    <dbReference type="NCBI Taxonomy" id="412755"/>
    <lineage>
        <taxon>unclassified sequences</taxon>
        <taxon>metagenomes</taxon>
        <taxon>ecological metagenomes</taxon>
    </lineage>
</organism>
<comment type="caution">
    <text evidence="1">The sequence shown here is derived from an EMBL/GenBank/DDBJ whole genome shotgun (WGS) entry which is preliminary data.</text>
</comment>